<gene>
    <name evidence="2" type="ORF">BDZ90DRAFT_231519</name>
</gene>
<name>A0A316UTB5_9BASI</name>
<feature type="region of interest" description="Disordered" evidence="1">
    <location>
        <begin position="1"/>
        <end position="25"/>
    </location>
</feature>
<dbReference type="Proteomes" id="UP000245884">
    <property type="component" value="Unassembled WGS sequence"/>
</dbReference>
<evidence type="ECO:0000256" key="1">
    <source>
        <dbReference type="SAM" id="MobiDB-lite"/>
    </source>
</evidence>
<dbReference type="Gene3D" id="3.40.50.11960">
    <property type="match status" value="1"/>
</dbReference>
<evidence type="ECO:0000313" key="3">
    <source>
        <dbReference type="Proteomes" id="UP000245884"/>
    </source>
</evidence>
<dbReference type="PANTHER" id="PTHR14659:SF1">
    <property type="entry name" value="ALPHA- AND GAMMA-ADAPTIN-BINDING PROTEIN P34"/>
    <property type="match status" value="1"/>
</dbReference>
<organism evidence="2 3">
    <name type="scientific">Jaminaea rosea</name>
    <dbReference type="NCBI Taxonomy" id="1569628"/>
    <lineage>
        <taxon>Eukaryota</taxon>
        <taxon>Fungi</taxon>
        <taxon>Dikarya</taxon>
        <taxon>Basidiomycota</taxon>
        <taxon>Ustilaginomycotina</taxon>
        <taxon>Exobasidiomycetes</taxon>
        <taxon>Microstromatales</taxon>
        <taxon>Microstromatales incertae sedis</taxon>
        <taxon>Jaminaea</taxon>
    </lineage>
</organism>
<keyword evidence="3" id="KW-1185">Reference proteome</keyword>
<sequence>MTDMQEGQSGTSCASSMPSSSSSSSRILVLSPFAKEVPLPSLEHLVRSITAGNDDEEEEAGVNDAASADAEDARQLRWTIDNRYYTAEVHFRLVALDLGEPRRIRRRAMADSRNDDEASASVDRLRQELDGVPAVVLVMPGRHSVTAHGKVLAQLQEATSQQDETQQDDEEEASMPMGFELGASVVVCLPKVMQQADHGVQGNGSKSDEEEQLRDLYAENGWECIDLARDLGVGEDGEEDDAGSEGDDGNEEGENEAQGLKRVREALEAHMWPGLQRKGPSSSRELGGTASAALARSVTQRGDQDADIDEALRRLDLDLPPELSSQTASSTSSTALNGLLSADRDPLMGAAAGHSSSSATGRPDSSAPIDLLDVQPTVEDEELARKFLAQINDLEQQRPPGESNGAGEASTAPESEEVRRAKQEEALRRLEEFLESEDATWGRARDGANVEEEEDGLGTAAARPSALHFEDDFDDFVTPPTRDRLSTSENVEDDDDDEEILAAAAFGGTANFEGSLHQLRLEAERVRGMPGDREAKEKEAEDVVRRMLEGWNLDG</sequence>
<feature type="region of interest" description="Disordered" evidence="1">
    <location>
        <begin position="438"/>
        <end position="496"/>
    </location>
</feature>
<feature type="region of interest" description="Disordered" evidence="1">
    <location>
        <begin position="318"/>
        <end position="424"/>
    </location>
</feature>
<feature type="region of interest" description="Disordered" evidence="1">
    <location>
        <begin position="271"/>
        <end position="306"/>
    </location>
</feature>
<dbReference type="PANTHER" id="PTHR14659">
    <property type="entry name" value="ALPHA- AND GAMMA-ADAPTIN-BINDING PROTEIN P34"/>
    <property type="match status" value="1"/>
</dbReference>
<feature type="compositionally biased region" description="Low complexity" evidence="1">
    <location>
        <begin position="9"/>
        <end position="25"/>
    </location>
</feature>
<dbReference type="EMBL" id="KZ819665">
    <property type="protein sequence ID" value="PWN28536.1"/>
    <property type="molecule type" value="Genomic_DNA"/>
</dbReference>
<feature type="compositionally biased region" description="Acidic residues" evidence="1">
    <location>
        <begin position="233"/>
        <end position="255"/>
    </location>
</feature>
<dbReference type="OrthoDB" id="3362485at2759"/>
<evidence type="ECO:0000313" key="2">
    <source>
        <dbReference type="EMBL" id="PWN28536.1"/>
    </source>
</evidence>
<dbReference type="AlphaFoldDB" id="A0A316UTB5"/>
<dbReference type="InterPro" id="IPR019341">
    <property type="entry name" value="Alpha/Gamma-adaptin-bd_p34"/>
</dbReference>
<feature type="compositionally biased region" description="Low complexity" evidence="1">
    <location>
        <begin position="318"/>
        <end position="341"/>
    </location>
</feature>
<protein>
    <submittedName>
        <fullName evidence="2">Uncharacterized protein</fullName>
    </submittedName>
</protein>
<proteinExistence type="predicted"/>
<dbReference type="RefSeq" id="XP_025363148.1">
    <property type="nucleotide sequence ID" value="XM_025505897.1"/>
</dbReference>
<feature type="compositionally biased region" description="Low complexity" evidence="1">
    <location>
        <begin position="349"/>
        <end position="359"/>
    </location>
</feature>
<accession>A0A316UTB5</accession>
<dbReference type="GeneID" id="37027720"/>
<feature type="region of interest" description="Disordered" evidence="1">
    <location>
        <begin position="233"/>
        <end position="257"/>
    </location>
</feature>
<reference evidence="2 3" key="1">
    <citation type="journal article" date="2018" name="Mol. Biol. Evol.">
        <title>Broad Genomic Sampling Reveals a Smut Pathogenic Ancestry of the Fungal Clade Ustilaginomycotina.</title>
        <authorList>
            <person name="Kijpornyongpan T."/>
            <person name="Mondo S.J."/>
            <person name="Barry K."/>
            <person name="Sandor L."/>
            <person name="Lee J."/>
            <person name="Lipzen A."/>
            <person name="Pangilinan J."/>
            <person name="LaButti K."/>
            <person name="Hainaut M."/>
            <person name="Henrissat B."/>
            <person name="Grigoriev I.V."/>
            <person name="Spatafora J.W."/>
            <person name="Aime M.C."/>
        </authorList>
    </citation>
    <scope>NUCLEOTIDE SEQUENCE [LARGE SCALE GENOMIC DNA]</scope>
    <source>
        <strain evidence="2 3">MCA 5214</strain>
    </source>
</reference>